<comment type="subcellular location">
    <subcellularLocation>
        <location evidence="1 4">Bacterial flagellum basal body</location>
    </subcellularLocation>
</comment>
<dbReference type="GO" id="GO:0009425">
    <property type="term" value="C:bacterial-type flagellum basal body"/>
    <property type="evidence" value="ECO:0007669"/>
    <property type="project" value="UniProtKB-SubCell"/>
</dbReference>
<keyword evidence="3 4" id="KW-0975">Bacterial flagellum</keyword>
<comment type="similarity">
    <text evidence="2 4">Belongs to the flagella basal body rod proteins family.</text>
</comment>
<dbReference type="Pfam" id="PF06429">
    <property type="entry name" value="Flg_bbr_C"/>
    <property type="match status" value="1"/>
</dbReference>
<dbReference type="EMBL" id="DRUY01000080">
    <property type="protein sequence ID" value="HHI65376.1"/>
    <property type="molecule type" value="Genomic_DNA"/>
</dbReference>
<dbReference type="PROSITE" id="PS00588">
    <property type="entry name" value="FLAGELLA_BB_ROD"/>
    <property type="match status" value="1"/>
</dbReference>
<dbReference type="InterPro" id="IPR037925">
    <property type="entry name" value="FlgE/F/G-like"/>
</dbReference>
<feature type="domain" description="Flagellar basal body rod protein N-terminal" evidence="5">
    <location>
        <begin position="7"/>
        <end position="35"/>
    </location>
</feature>
<evidence type="ECO:0000256" key="4">
    <source>
        <dbReference type="RuleBase" id="RU362116"/>
    </source>
</evidence>
<evidence type="ECO:0000259" key="6">
    <source>
        <dbReference type="Pfam" id="PF06429"/>
    </source>
</evidence>
<dbReference type="Pfam" id="PF00460">
    <property type="entry name" value="Flg_bb_rod"/>
    <property type="match status" value="1"/>
</dbReference>
<dbReference type="SUPFAM" id="SSF117143">
    <property type="entry name" value="Flagellar hook protein flgE"/>
    <property type="match status" value="1"/>
</dbReference>
<accession>A0A7C5KAX7</accession>
<feature type="domain" description="Flagellar hook protein FlgE/F/G-like D1" evidence="7">
    <location>
        <begin position="89"/>
        <end position="156"/>
    </location>
</feature>
<feature type="domain" description="Flagellar basal-body/hook protein C-terminal" evidence="6">
    <location>
        <begin position="209"/>
        <end position="253"/>
    </location>
</feature>
<name>A0A7C5KAX7_9BACT</name>
<dbReference type="InterPro" id="IPR020013">
    <property type="entry name" value="Flagellar_FlgE/F/G"/>
</dbReference>
<dbReference type="InterPro" id="IPR001444">
    <property type="entry name" value="Flag_bb_rod_N"/>
</dbReference>
<sequence length="255" mass="27004">MDNSIFTAVNGALSSQSALDVVANNISNFNTTGFKESNATFADILSQELSFATSKTNPLQVGIGSKLDSTSPSFTQGPILETNDPANLAINGNGFFVVSNGTNTYYTRDGSFSLDSNGNLVTSEGFYVQGTNGNINIDTTAKNFSGFTVNPDGSVYSNFSNGQSTFDGKIMIVDFINKNGLINVEGNNFSQSVNSGSPKVLSSGYTIIQNALEGSNTDLSTQMANLIDYERTYQVNAQAITTSDNMLKTAIGLIV</sequence>
<dbReference type="PANTHER" id="PTHR30435">
    <property type="entry name" value="FLAGELLAR PROTEIN"/>
    <property type="match status" value="1"/>
</dbReference>
<evidence type="ECO:0000259" key="5">
    <source>
        <dbReference type="Pfam" id="PF00460"/>
    </source>
</evidence>
<dbReference type="InterPro" id="IPR010930">
    <property type="entry name" value="Flg_bb/hook_C_dom"/>
</dbReference>
<protein>
    <submittedName>
        <fullName evidence="8">Flagellar hook basal-body protein</fullName>
    </submittedName>
</protein>
<evidence type="ECO:0000313" key="8">
    <source>
        <dbReference type="EMBL" id="HHI65376.1"/>
    </source>
</evidence>
<proteinExistence type="inferred from homology"/>
<dbReference type="InterPro" id="IPR019776">
    <property type="entry name" value="Flagellar_basal_body_rod_CS"/>
</dbReference>
<dbReference type="InterPro" id="IPR053967">
    <property type="entry name" value="LlgE_F_G-like_D1"/>
</dbReference>
<organism evidence="8">
    <name type="scientific">Thermodesulfobium narugense</name>
    <dbReference type="NCBI Taxonomy" id="184064"/>
    <lineage>
        <taxon>Bacteria</taxon>
        <taxon>Pseudomonadati</taxon>
        <taxon>Thermodesulfobiota</taxon>
        <taxon>Thermodesulfobiia</taxon>
        <taxon>Thermodesulfobiales</taxon>
        <taxon>Thermodesulfobiaceae</taxon>
        <taxon>Thermodesulfobium</taxon>
    </lineage>
</organism>
<dbReference type="AlphaFoldDB" id="A0A7C5KAX7"/>
<keyword evidence="8" id="KW-0969">Cilium</keyword>
<evidence type="ECO:0000256" key="2">
    <source>
        <dbReference type="ARBA" id="ARBA00009677"/>
    </source>
</evidence>
<keyword evidence="8" id="KW-0966">Cell projection</keyword>
<gene>
    <name evidence="8" type="ORF">ENL70_02355</name>
</gene>
<evidence type="ECO:0000256" key="3">
    <source>
        <dbReference type="ARBA" id="ARBA00023143"/>
    </source>
</evidence>
<reference evidence="8" key="1">
    <citation type="journal article" date="2020" name="mSystems">
        <title>Genome- and Community-Level Interaction Insights into Carbon Utilization and Element Cycling Functions of Hydrothermarchaeota in Hydrothermal Sediment.</title>
        <authorList>
            <person name="Zhou Z."/>
            <person name="Liu Y."/>
            <person name="Xu W."/>
            <person name="Pan J."/>
            <person name="Luo Z.H."/>
            <person name="Li M."/>
        </authorList>
    </citation>
    <scope>NUCLEOTIDE SEQUENCE [LARGE SCALE GENOMIC DNA]</scope>
    <source>
        <strain evidence="8">SpSt-1019</strain>
    </source>
</reference>
<dbReference type="NCBIfam" id="TIGR03506">
    <property type="entry name" value="FlgEFG_subfam"/>
    <property type="match status" value="2"/>
</dbReference>
<evidence type="ECO:0000259" key="7">
    <source>
        <dbReference type="Pfam" id="PF22692"/>
    </source>
</evidence>
<dbReference type="PANTHER" id="PTHR30435:SF19">
    <property type="entry name" value="FLAGELLAR BASAL-BODY ROD PROTEIN FLGG"/>
    <property type="match status" value="1"/>
</dbReference>
<dbReference type="Pfam" id="PF22692">
    <property type="entry name" value="LlgE_F_G_D1"/>
    <property type="match status" value="1"/>
</dbReference>
<comment type="caution">
    <text evidence="8">The sequence shown here is derived from an EMBL/GenBank/DDBJ whole genome shotgun (WGS) entry which is preliminary data.</text>
</comment>
<keyword evidence="8" id="KW-0282">Flagellum</keyword>
<dbReference type="GO" id="GO:0071978">
    <property type="term" value="P:bacterial-type flagellum-dependent swarming motility"/>
    <property type="evidence" value="ECO:0007669"/>
    <property type="project" value="TreeGrafter"/>
</dbReference>
<evidence type="ECO:0000256" key="1">
    <source>
        <dbReference type="ARBA" id="ARBA00004117"/>
    </source>
</evidence>